<evidence type="ECO:0000313" key="2">
    <source>
        <dbReference type="Proteomes" id="UP000017861"/>
    </source>
</evidence>
<accession>V5D0V7</accession>
<dbReference type="EMBL" id="AYLP01000344">
    <property type="protein sequence ID" value="ESS61056.1"/>
    <property type="molecule type" value="Genomic_DNA"/>
</dbReference>
<comment type="caution">
    <text evidence="1">The sequence shown here is derived from an EMBL/GenBank/DDBJ whole genome shotgun (WGS) entry which is preliminary data.</text>
</comment>
<proteinExistence type="predicted"/>
<gene>
    <name evidence="1" type="ORF">TCDM_11365</name>
</gene>
<dbReference type="AlphaFoldDB" id="V5D0V7"/>
<dbReference type="OrthoDB" id="10366716at2759"/>
<dbReference type="VEuPathDB" id="TriTrypDB:TCDM_11365"/>
<organism evidence="1 2">
    <name type="scientific">Trypanosoma cruzi Dm28c</name>
    <dbReference type="NCBI Taxonomy" id="1416333"/>
    <lineage>
        <taxon>Eukaryota</taxon>
        <taxon>Discoba</taxon>
        <taxon>Euglenozoa</taxon>
        <taxon>Kinetoplastea</taxon>
        <taxon>Metakinetoplastina</taxon>
        <taxon>Trypanosomatida</taxon>
        <taxon>Trypanosomatidae</taxon>
        <taxon>Trypanosoma</taxon>
        <taxon>Schizotrypanum</taxon>
    </lineage>
</organism>
<evidence type="ECO:0000313" key="1">
    <source>
        <dbReference type="EMBL" id="ESS61056.1"/>
    </source>
</evidence>
<protein>
    <submittedName>
        <fullName evidence="1">Uncharacterized protein</fullName>
    </submittedName>
</protein>
<dbReference type="Proteomes" id="UP000017861">
    <property type="component" value="Unassembled WGS sequence"/>
</dbReference>
<reference evidence="1 2" key="1">
    <citation type="journal article" date="2014" name="Genome Announc.">
        <title>Trypanosoma cruzi Clone Dm28c Draft Genome Sequence.</title>
        <authorList>
            <person name="Grisard E.C."/>
            <person name="Teixeira S.M."/>
            <person name="de Almeida L.G."/>
            <person name="Stoco P.H."/>
            <person name="Gerber A.L."/>
            <person name="Talavera-Lopez C."/>
            <person name="Lima O.C."/>
            <person name="Andersson B."/>
            <person name="de Vasconcelos A.T."/>
        </authorList>
    </citation>
    <scope>NUCLEOTIDE SEQUENCE [LARGE SCALE GENOMIC DNA]</scope>
    <source>
        <strain evidence="1 2">Dm28c</strain>
    </source>
</reference>
<sequence length="94" mass="10134">MLLLQRVLAVAGGCCFLRGHEGKEERERAPRVTLPAGVMRAVDCDCCGWPHSFGVRFSAVVPCVGACHLLCACVLGMFFRSVGRLPSVYGGFCE</sequence>
<name>V5D0V7_TRYCR</name>